<dbReference type="InterPro" id="IPR025194">
    <property type="entry name" value="RodZ-like_C"/>
</dbReference>
<evidence type="ECO:0000259" key="1">
    <source>
        <dbReference type="Pfam" id="PF13464"/>
    </source>
</evidence>
<dbReference type="EMBL" id="AMCI01003037">
    <property type="protein sequence ID" value="EJX01238.1"/>
    <property type="molecule type" value="Genomic_DNA"/>
</dbReference>
<name>J9GH99_9ZZZZ</name>
<protein>
    <recommendedName>
        <fullName evidence="1">Cytoskeleton protein RodZ-like C-terminal domain-containing protein</fullName>
    </recommendedName>
</protein>
<comment type="caution">
    <text evidence="2">The sequence shown here is derived from an EMBL/GenBank/DDBJ whole genome shotgun (WGS) entry which is preliminary data.</text>
</comment>
<accession>J9GH99</accession>
<organism evidence="2">
    <name type="scientific">gut metagenome</name>
    <dbReference type="NCBI Taxonomy" id="749906"/>
    <lineage>
        <taxon>unclassified sequences</taxon>
        <taxon>metagenomes</taxon>
        <taxon>organismal metagenomes</taxon>
    </lineage>
</organism>
<reference evidence="2" key="1">
    <citation type="journal article" date="2012" name="PLoS ONE">
        <title>Gene sets for utilization of primary and secondary nutrition supplies in the distal gut of endangered iberian lynx.</title>
        <authorList>
            <person name="Alcaide M."/>
            <person name="Messina E."/>
            <person name="Richter M."/>
            <person name="Bargiela R."/>
            <person name="Peplies J."/>
            <person name="Huws S.A."/>
            <person name="Newbold C.J."/>
            <person name="Golyshin P.N."/>
            <person name="Simon M.A."/>
            <person name="Lopez G."/>
            <person name="Yakimov M.M."/>
            <person name="Ferrer M."/>
        </authorList>
    </citation>
    <scope>NUCLEOTIDE SEQUENCE</scope>
</reference>
<evidence type="ECO:0000313" key="2">
    <source>
        <dbReference type="EMBL" id="EJX01238.1"/>
    </source>
</evidence>
<gene>
    <name evidence="2" type="ORF">EVA_10657</name>
</gene>
<proteinExistence type="predicted"/>
<dbReference type="Pfam" id="PF13464">
    <property type="entry name" value="RodZ_C"/>
    <property type="match status" value="1"/>
</dbReference>
<feature type="domain" description="Cytoskeleton protein RodZ-like C-terminal" evidence="1">
    <location>
        <begin position="12"/>
        <end position="60"/>
    </location>
</feature>
<dbReference type="AlphaFoldDB" id="J9GH99"/>
<sequence length="67" mass="7381">MSGCRFERLRAKNLMARTVKAGTTLEMAVPLDCYFTIGNSSAMEILVDGKPYPLEANARGIAKFILK</sequence>